<accession>A0AAW4LCJ8</accession>
<dbReference type="Proteomes" id="UP000811899">
    <property type="component" value="Unassembled WGS sequence"/>
</dbReference>
<comment type="caution">
    <text evidence="3">The sequence shown here is derived from an EMBL/GenBank/DDBJ whole genome shotgun (WGS) entry which is preliminary data.</text>
</comment>
<evidence type="ECO:0000313" key="3">
    <source>
        <dbReference type="EMBL" id="MBT0665754.1"/>
    </source>
</evidence>
<dbReference type="Pfam" id="PF03237">
    <property type="entry name" value="Terminase_6N"/>
    <property type="match status" value="1"/>
</dbReference>
<sequence length="549" mass="62094">MVSRYNLHPLRLLLYTVVAFFLCAAIRPDALFAAEKAQQTPQHMPSKEPKFAPLPDGYSPIVPLTLYQKRWIEDNSRLKIGMFTRQGGKSFGTALEAVIDCFQHKTTWVFLSAGERQSKELMNKAAMHAKAMNLAILEVSESFKDETGTRTEYKQLEIIFPNGSRIIGLPANPATARGHSANILLDEFALHKDSRAIWTALYPSITRGYKIRIISTPLGKKNKFYELWTGRTLQIWDGQEYKYVGERGGYSKHKVTIEDAVELGLKLYDDEGEPCEVEDLRLGLADDEAWHQEFLCEFVDEQTAFLTYDLIESCEDCTLDYMPHWAEQLLFAAIEHHNKHKGEESPPHFDVRHIVNDILFPGELYLGFDVARTRDLSVIWLDEEINGVGRARAVIAMKNLPFEVQKLVLWSLIKLPQFRRGCIDRSGLGMQLAEQAETLWPSKIEGVTFNNASKEALAVGLKKNLEDKKEALPPDTTIRQSLHAIKKVATSAGNFRYDADRDEKIGHADHFWAKALSVQARGGYAGPVWAASRGKRQSNNMLKGFDHAA</sequence>
<evidence type="ECO:0000313" key="4">
    <source>
        <dbReference type="Proteomes" id="UP000811899"/>
    </source>
</evidence>
<feature type="domain" description="Terminase large subunit gp17-like C-terminal" evidence="2">
    <location>
        <begin position="367"/>
        <end position="515"/>
    </location>
</feature>
<dbReference type="RefSeq" id="WP_214172517.1">
    <property type="nucleotide sequence ID" value="NZ_JAHCVJ010000006.1"/>
</dbReference>
<name>A0AAW4LCJ8_9BACT</name>
<dbReference type="EMBL" id="JAHCVJ010000006">
    <property type="protein sequence ID" value="MBT0665754.1"/>
    <property type="molecule type" value="Genomic_DNA"/>
</dbReference>
<dbReference type="AlphaFoldDB" id="A0AAW4LCJ8"/>
<organism evidence="3 4">
    <name type="scientific">Geoanaerobacter pelophilus</name>
    <dbReference type="NCBI Taxonomy" id="60036"/>
    <lineage>
        <taxon>Bacteria</taxon>
        <taxon>Pseudomonadati</taxon>
        <taxon>Thermodesulfobacteriota</taxon>
        <taxon>Desulfuromonadia</taxon>
        <taxon>Geobacterales</taxon>
        <taxon>Geobacteraceae</taxon>
        <taxon>Geoanaerobacter</taxon>
    </lineage>
</organism>
<dbReference type="Pfam" id="PF17289">
    <property type="entry name" value="Terminase_6C"/>
    <property type="match status" value="1"/>
</dbReference>
<reference evidence="3 4" key="1">
    <citation type="submission" date="2021-05" db="EMBL/GenBank/DDBJ databases">
        <title>The draft genome of Geobacter pelophilus DSM 12255.</title>
        <authorList>
            <person name="Xu Z."/>
            <person name="Masuda Y."/>
            <person name="Itoh H."/>
            <person name="Senoo K."/>
        </authorList>
    </citation>
    <scope>NUCLEOTIDE SEQUENCE [LARGE SCALE GENOMIC DNA]</scope>
    <source>
        <strain evidence="3 4">DSM 12255</strain>
    </source>
</reference>
<dbReference type="Gene3D" id="3.40.50.300">
    <property type="entry name" value="P-loop containing nucleotide triphosphate hydrolases"/>
    <property type="match status" value="1"/>
</dbReference>
<gene>
    <name evidence="3" type="ORF">KI809_15700</name>
</gene>
<keyword evidence="1" id="KW-1188">Viral release from host cell</keyword>
<dbReference type="Gene3D" id="3.30.420.240">
    <property type="match status" value="1"/>
</dbReference>
<protein>
    <submittedName>
        <fullName evidence="3">Terminase family protein</fullName>
    </submittedName>
</protein>
<evidence type="ECO:0000256" key="1">
    <source>
        <dbReference type="ARBA" id="ARBA00022612"/>
    </source>
</evidence>
<dbReference type="InterPro" id="IPR035421">
    <property type="entry name" value="Terminase_6C"/>
</dbReference>
<keyword evidence="4" id="KW-1185">Reference proteome</keyword>
<dbReference type="InterPro" id="IPR027417">
    <property type="entry name" value="P-loop_NTPase"/>
</dbReference>
<evidence type="ECO:0000259" key="2">
    <source>
        <dbReference type="Pfam" id="PF17289"/>
    </source>
</evidence>
<proteinExistence type="predicted"/>